<proteinExistence type="predicted"/>
<sequence>MPTALIDNHLSFLPAAAILAARDKDVPTRPGAPEALAALAAAKACLAARNDLSAVEERRANEARFIAQAWGLSPRGARRSVLIAAGLDADRWESPIHSFTDAERIELRAATRAAIRVYERLFNAI</sequence>
<protein>
    <submittedName>
        <fullName evidence="1">Uncharacterized protein</fullName>
    </submittedName>
</protein>
<dbReference type="PATRIC" id="fig|762836.4.peg.3055"/>
<dbReference type="AlphaFoldDB" id="A0A1E7WJG3"/>
<evidence type="ECO:0000313" key="2">
    <source>
        <dbReference type="Proteomes" id="UP000175989"/>
    </source>
</evidence>
<dbReference type="Proteomes" id="UP000175989">
    <property type="component" value="Unassembled WGS sequence"/>
</dbReference>
<comment type="caution">
    <text evidence="1">The sequence shown here is derived from an EMBL/GenBank/DDBJ whole genome shotgun (WGS) entry which is preliminary data.</text>
</comment>
<reference evidence="2" key="1">
    <citation type="journal article" date="2016" name="Front. Microbiol.">
        <title>Molecular Keys to the Janthinobacterium and Duganella spp. Interaction with the Plant Pathogen Fusarium graminearum.</title>
        <authorList>
            <person name="Haack F.S."/>
            <person name="Poehlein A."/>
            <person name="Kroger C."/>
            <person name="Voigt C.A."/>
            <person name="Piepenbring M."/>
            <person name="Bode H.B."/>
            <person name="Daniel R."/>
            <person name="Schafer W."/>
            <person name="Streit W.R."/>
        </authorList>
    </citation>
    <scope>NUCLEOTIDE SEQUENCE [LARGE SCALE GENOMIC DNA]</scope>
    <source>
        <strain evidence="2">T54</strain>
    </source>
</reference>
<dbReference type="OrthoDB" id="8723010at2"/>
<dbReference type="EMBL" id="LROM01000090">
    <property type="protein sequence ID" value="OEZ98784.1"/>
    <property type="molecule type" value="Genomic_DNA"/>
</dbReference>
<evidence type="ECO:0000313" key="1">
    <source>
        <dbReference type="EMBL" id="OEZ98784.1"/>
    </source>
</evidence>
<organism evidence="1 2">
    <name type="scientific">Duganella phyllosphaerae</name>
    <dbReference type="NCBI Taxonomy" id="762836"/>
    <lineage>
        <taxon>Bacteria</taxon>
        <taxon>Pseudomonadati</taxon>
        <taxon>Pseudomonadota</taxon>
        <taxon>Betaproteobacteria</taxon>
        <taxon>Burkholderiales</taxon>
        <taxon>Oxalobacteraceae</taxon>
        <taxon>Telluria group</taxon>
        <taxon>Duganella</taxon>
    </lineage>
</organism>
<gene>
    <name evidence="1" type="ORF">DUPY_29640</name>
</gene>
<keyword evidence="2" id="KW-1185">Reference proteome</keyword>
<dbReference type="RefSeq" id="WP_084640727.1">
    <property type="nucleotide sequence ID" value="NZ_LROM01000090.1"/>
</dbReference>
<name>A0A1E7WJG3_9BURK</name>
<accession>A0A1E7WJG3</accession>